<keyword evidence="5" id="KW-1185">Reference proteome</keyword>
<dbReference type="Proteomes" id="UP000677228">
    <property type="component" value="Unassembled WGS sequence"/>
</dbReference>
<dbReference type="AlphaFoldDB" id="A0A814DN33"/>
<evidence type="ECO:0000313" key="3">
    <source>
        <dbReference type="EMBL" id="CAF3682068.1"/>
    </source>
</evidence>
<evidence type="ECO:0000313" key="4">
    <source>
        <dbReference type="EMBL" id="CAF3730264.1"/>
    </source>
</evidence>
<dbReference type="Proteomes" id="UP000681722">
    <property type="component" value="Unassembled WGS sequence"/>
</dbReference>
<evidence type="ECO:0000313" key="5">
    <source>
        <dbReference type="Proteomes" id="UP000663829"/>
    </source>
</evidence>
<dbReference type="Proteomes" id="UP000663829">
    <property type="component" value="Unassembled WGS sequence"/>
</dbReference>
<comment type="caution">
    <text evidence="2">The sequence shown here is derived from an EMBL/GenBank/DDBJ whole genome shotgun (WGS) entry which is preliminary data.</text>
</comment>
<evidence type="ECO:0000313" key="1">
    <source>
        <dbReference type="EMBL" id="CAF0901440.1"/>
    </source>
</evidence>
<protein>
    <submittedName>
        <fullName evidence="2">Uncharacterized protein</fullName>
    </submittedName>
</protein>
<name>A0A814DN33_9BILA</name>
<dbReference type="EMBL" id="CAJNOK010003446">
    <property type="protein sequence ID" value="CAF0901440.1"/>
    <property type="molecule type" value="Genomic_DNA"/>
</dbReference>
<accession>A0A814DN33</accession>
<organism evidence="2 5">
    <name type="scientific">Didymodactylos carnosus</name>
    <dbReference type="NCBI Taxonomy" id="1234261"/>
    <lineage>
        <taxon>Eukaryota</taxon>
        <taxon>Metazoa</taxon>
        <taxon>Spiralia</taxon>
        <taxon>Gnathifera</taxon>
        <taxon>Rotifera</taxon>
        <taxon>Eurotatoria</taxon>
        <taxon>Bdelloidea</taxon>
        <taxon>Philodinida</taxon>
        <taxon>Philodinidae</taxon>
        <taxon>Didymodactylos</taxon>
    </lineage>
</organism>
<dbReference type="EMBL" id="CAJOBA010003447">
    <property type="protein sequence ID" value="CAF3682068.1"/>
    <property type="molecule type" value="Genomic_DNA"/>
</dbReference>
<dbReference type="EMBL" id="CAJNOQ010002378">
    <property type="protein sequence ID" value="CAF0955089.1"/>
    <property type="molecule type" value="Genomic_DNA"/>
</dbReference>
<gene>
    <name evidence="2" type="ORF">GPM918_LOCUS11454</name>
    <name evidence="1" type="ORF">OVA965_LOCUS9645</name>
    <name evidence="4" type="ORF">SRO942_LOCUS11455</name>
    <name evidence="3" type="ORF">TMI583_LOCUS9641</name>
</gene>
<evidence type="ECO:0000313" key="2">
    <source>
        <dbReference type="EMBL" id="CAF0955089.1"/>
    </source>
</evidence>
<dbReference type="EMBL" id="CAJOBC010002378">
    <property type="protein sequence ID" value="CAF3730264.1"/>
    <property type="molecule type" value="Genomic_DNA"/>
</dbReference>
<sequence>MKQPFENIEEWKIIVRDTFQHDQLLGIELINISNPDWKLLGDVYFKLGEYNLALNCYLQIKDKDVCNRHILSNAENCKDVNFTILYNIVVYKTTKVNQDFLAKIVLNLYFVLSLSTIEKQQIDVKSILISVLSIYVEDKEILNNKYVFKLHLLLIYQILDDKLLLNGGLHWMNKYKKGDSEMTKLYELNKTNTDDLSYKQINVLTYDLSVKEYTKVINQTFNIGALKPVYY</sequence>
<reference evidence="2" key="1">
    <citation type="submission" date="2021-02" db="EMBL/GenBank/DDBJ databases">
        <authorList>
            <person name="Nowell W R."/>
        </authorList>
    </citation>
    <scope>NUCLEOTIDE SEQUENCE</scope>
</reference>
<proteinExistence type="predicted"/>
<dbReference type="Proteomes" id="UP000682733">
    <property type="component" value="Unassembled WGS sequence"/>
</dbReference>